<protein>
    <submittedName>
        <fullName evidence="2">Uncharacterized protein</fullName>
    </submittedName>
</protein>
<dbReference type="AlphaFoldDB" id="W1IYU4"/>
<gene>
    <name evidence="2" type="ORF">XSR1_340052</name>
</gene>
<name>W1IYU4_9GAMM</name>
<comment type="caution">
    <text evidence="2">The sequence shown here is derived from an EMBL/GenBank/DDBJ whole genome shotgun (WGS) entry which is preliminary data.</text>
</comment>
<dbReference type="EMBL" id="CBXF010000093">
    <property type="protein sequence ID" value="CDL83652.1"/>
    <property type="molecule type" value="Genomic_DNA"/>
</dbReference>
<dbReference type="STRING" id="1427518.XSR1_340052"/>
<reference evidence="2" key="1">
    <citation type="submission" date="2013-11" db="EMBL/GenBank/DDBJ databases">
        <title>Draft genome sequence and annotation of the entomopathogenic bacteria, Xenorhabdus cabanillasi strain JM26 and Xenorhabdus szentirmai strain DSM 16338.</title>
        <authorList>
            <person name="Gualtieri M."/>
            <person name="Ogier J.C."/>
            <person name="Pages S."/>
            <person name="Givaudan A."/>
            <person name="Gaudriault S."/>
        </authorList>
    </citation>
    <scope>NUCLEOTIDE SEQUENCE [LARGE SCALE GENOMIC DNA]</scope>
    <source>
        <strain evidence="2">DSM 16338</strain>
    </source>
</reference>
<sequence>MNWQKHVSNFNRLCAEKGISIREYAEYYHLNPNTARRYLRSAHSAPSDDHGAKRDQTHPPKKHRPEAGQSAESHARPSPRPSTKRRQTDTDAPSSPVKSADSRNAKLIMPPEVIMTHQKLPRGEGRRLPVGNETAMKHGRYATPRQADVD</sequence>
<evidence type="ECO:0000313" key="2">
    <source>
        <dbReference type="EMBL" id="CDL83652.1"/>
    </source>
</evidence>
<dbReference type="Proteomes" id="UP000019202">
    <property type="component" value="Unassembled WGS sequence"/>
</dbReference>
<proteinExistence type="predicted"/>
<organism evidence="2 3">
    <name type="scientific">Xenorhabdus szentirmaii DSM 16338</name>
    <dbReference type="NCBI Taxonomy" id="1427518"/>
    <lineage>
        <taxon>Bacteria</taxon>
        <taxon>Pseudomonadati</taxon>
        <taxon>Pseudomonadota</taxon>
        <taxon>Gammaproteobacteria</taxon>
        <taxon>Enterobacterales</taxon>
        <taxon>Morganellaceae</taxon>
        <taxon>Xenorhabdus</taxon>
    </lineage>
</organism>
<feature type="region of interest" description="Disordered" evidence="1">
    <location>
        <begin position="40"/>
        <end position="150"/>
    </location>
</feature>
<evidence type="ECO:0000313" key="3">
    <source>
        <dbReference type="Proteomes" id="UP000019202"/>
    </source>
</evidence>
<feature type="compositionally biased region" description="Basic and acidic residues" evidence="1">
    <location>
        <begin position="46"/>
        <end position="58"/>
    </location>
</feature>
<keyword evidence="3" id="KW-1185">Reference proteome</keyword>
<evidence type="ECO:0000256" key="1">
    <source>
        <dbReference type="SAM" id="MobiDB-lite"/>
    </source>
</evidence>
<accession>W1IYU4</accession>